<dbReference type="InterPro" id="IPR003660">
    <property type="entry name" value="HAMP_dom"/>
</dbReference>
<dbReference type="EC" id="2.7.13.3" evidence="3"/>
<evidence type="ECO:0000259" key="11">
    <source>
        <dbReference type="PROSITE" id="PS50112"/>
    </source>
</evidence>
<protein>
    <recommendedName>
        <fullName evidence="3">histidine kinase</fullName>
        <ecNumber evidence="3">2.7.13.3</ecNumber>
    </recommendedName>
</protein>
<evidence type="ECO:0000256" key="3">
    <source>
        <dbReference type="ARBA" id="ARBA00012438"/>
    </source>
</evidence>
<evidence type="ECO:0000256" key="6">
    <source>
        <dbReference type="ARBA" id="ARBA00022777"/>
    </source>
</evidence>
<dbReference type="SUPFAM" id="SSF52172">
    <property type="entry name" value="CheY-like"/>
    <property type="match status" value="1"/>
</dbReference>
<evidence type="ECO:0000256" key="7">
    <source>
        <dbReference type="PROSITE-ProRule" id="PRU00169"/>
    </source>
</evidence>
<dbReference type="Pfam" id="PF00989">
    <property type="entry name" value="PAS"/>
    <property type="match status" value="1"/>
</dbReference>
<dbReference type="PROSITE" id="PS50110">
    <property type="entry name" value="RESPONSE_REGULATORY"/>
    <property type="match status" value="1"/>
</dbReference>
<dbReference type="InterPro" id="IPR005467">
    <property type="entry name" value="His_kinase_dom"/>
</dbReference>
<dbReference type="EMBL" id="JAIMJA010000007">
    <property type="protein sequence ID" value="MCE2594850.1"/>
    <property type="molecule type" value="Genomic_DNA"/>
</dbReference>
<keyword evidence="14" id="KW-1185">Reference proteome</keyword>
<dbReference type="SUPFAM" id="SSF158472">
    <property type="entry name" value="HAMP domain-like"/>
    <property type="match status" value="1"/>
</dbReference>
<dbReference type="PRINTS" id="PR00344">
    <property type="entry name" value="BCTRLSENSOR"/>
</dbReference>
<comment type="caution">
    <text evidence="13">The sequence shown here is derived from an EMBL/GenBank/DDBJ whole genome shotgun (WGS) entry which is preliminary data.</text>
</comment>
<dbReference type="InterPro" id="IPR013767">
    <property type="entry name" value="PAS_fold"/>
</dbReference>
<evidence type="ECO:0000256" key="2">
    <source>
        <dbReference type="ARBA" id="ARBA00004370"/>
    </source>
</evidence>
<accession>A0ABS8W8Q2</accession>
<dbReference type="InterPro" id="IPR003661">
    <property type="entry name" value="HisK_dim/P_dom"/>
</dbReference>
<sequence>MALLKQIKNMSFRAKLGMAFLLLSITPMALIAVIFHVSFVNNNEKQVADTLYSIALNKENTLNQHMLGLRQQALHYSNTDFVRYAMSRFYGFSYAFNLISDDAQRSAVLLKDTFNKQGDFKDLPSKLGMTVGSYAHVHDRFHEGFEEYLAVSDFIDIILIDLKGQVVYSTRKAGYFTANLVDQAHRHTPLGMAFSKLDERLATESDVTTTKPVVFQDYSLDPVNQEIVSYLLIPINNHGRITGYIAYVLPTSPLNKIMASRQGLGETGETYTVNEAGYPISDLLSQDPALNLMAIYQSETPMWLEVLHQAKRSATGTLATHNYEGKPTLAAFTNLNLMGYDWVIIAEQANSEIQATSVRFRNLIVFIGCISIAIIIAIVYVLSRSLTRPLNSLMRATEAVTQGEWDRHILGRGRTDEIGRLASRFDEMQQAIANQINVINDTNLQLEEKVAVINEQNIALIQADKIKDEFLTNTSHELRTPLTGVIGITESVLNGVAGPCSEQQHQQLTLALNGARRLAHLVDDLLDFHKVKNNRLRVNMTAVQVNATVNGVLALSQHLVSGKPLKLLGRLPEDILFVEADPIRLEQVLFNLVTNAIKYTDEGAITVSVRRQQQQVIISVEDTGMGIAKQDQSQIFEPFKQVDGSLTRTQGGSGLGLAISKQLIELMQGKLWLNSEIDKGSCFSFSLSYCDPVMPMAATSVVYNANLMVNSEQTTLEQDDEFTQPGKRILVVDDEWMNLQVLKNHLSFAGYECKLLSDGQQAIDFIKQQEVDLVILDVMLPHISGFTVASEIRKSRDMASLPILMLTAKTRVKDIMTGFHSGANDYLMKPFMQDELLARVHNLLEVKQVSQFSQENKMLKREVARRIETEQALQTSQARMTQMLETVEDAILSVNPFNQIVFFNQAAQRLLGYSAHQMIGSDVGALISQTDLEAIAKGVKKHMRFEVQLDIASANNKKIRSQAFISRVMSNKEADLGDISIVLHQTQNAQLQPTIQQGDEQLAELEYRSTLVQIMNHSLALWQDCTAKSKVNLAEESRIWSVYLDRSSAQTRTLDKYLLLQTLPKQPRWRDVLRTATFVIHHCENKTNGPEVAEISLLCQKVKQYLADK</sequence>
<gene>
    <name evidence="13" type="ORF">K6Y31_08490</name>
</gene>
<dbReference type="InterPro" id="IPR003594">
    <property type="entry name" value="HATPase_dom"/>
</dbReference>
<dbReference type="SMART" id="SM00091">
    <property type="entry name" value="PAS"/>
    <property type="match status" value="1"/>
</dbReference>
<dbReference type="Gene3D" id="6.10.340.10">
    <property type="match status" value="1"/>
</dbReference>
<reference evidence="13 14" key="1">
    <citation type="journal article" date="2022" name="Environ. Microbiol. Rep.">
        <title>Eco-phylogenetic analyses reveal divergent evolution of vitamin B12 metabolism in the marine bacterial family 'Psychromonadaceae'.</title>
        <authorList>
            <person name="Jin X."/>
            <person name="Yang Y."/>
            <person name="Cao H."/>
            <person name="Gao B."/>
            <person name="Zhao Z."/>
        </authorList>
    </citation>
    <scope>NUCLEOTIDE SEQUENCE [LARGE SCALE GENOMIC DNA]</scope>
    <source>
        <strain evidence="13 14">MKS20</strain>
    </source>
</reference>
<dbReference type="InterPro" id="IPR004358">
    <property type="entry name" value="Sig_transdc_His_kin-like_C"/>
</dbReference>
<dbReference type="InterPro" id="IPR000014">
    <property type="entry name" value="PAS"/>
</dbReference>
<dbReference type="SMART" id="SM00304">
    <property type="entry name" value="HAMP"/>
    <property type="match status" value="1"/>
</dbReference>
<dbReference type="Pfam" id="PF02518">
    <property type="entry name" value="HATPase_c"/>
    <property type="match status" value="1"/>
</dbReference>
<comment type="catalytic activity">
    <reaction evidence="1">
        <text>ATP + protein L-histidine = ADP + protein N-phospho-L-histidine.</text>
        <dbReference type="EC" id="2.7.13.3"/>
    </reaction>
</comment>
<dbReference type="PROSITE" id="PS50112">
    <property type="entry name" value="PAS"/>
    <property type="match status" value="1"/>
</dbReference>
<dbReference type="Pfam" id="PF00072">
    <property type="entry name" value="Response_reg"/>
    <property type="match status" value="1"/>
</dbReference>
<keyword evidence="8" id="KW-1133">Transmembrane helix</keyword>
<evidence type="ECO:0000256" key="4">
    <source>
        <dbReference type="ARBA" id="ARBA00022553"/>
    </source>
</evidence>
<dbReference type="RefSeq" id="WP_233052362.1">
    <property type="nucleotide sequence ID" value="NZ_JAIMJA010000007.1"/>
</dbReference>
<dbReference type="SMART" id="SM00448">
    <property type="entry name" value="REC"/>
    <property type="match status" value="1"/>
</dbReference>
<dbReference type="InterPro" id="IPR036097">
    <property type="entry name" value="HisK_dim/P_sf"/>
</dbReference>
<name>A0ABS8W8Q2_9GAMM</name>
<dbReference type="NCBIfam" id="TIGR00229">
    <property type="entry name" value="sensory_box"/>
    <property type="match status" value="1"/>
</dbReference>
<keyword evidence="5" id="KW-0808">Transferase</keyword>
<dbReference type="SUPFAM" id="SSF55874">
    <property type="entry name" value="ATPase domain of HSP90 chaperone/DNA topoisomerase II/histidine kinase"/>
    <property type="match status" value="1"/>
</dbReference>
<keyword evidence="4 7" id="KW-0597">Phosphoprotein</keyword>
<dbReference type="PROSITE" id="PS50885">
    <property type="entry name" value="HAMP"/>
    <property type="match status" value="1"/>
</dbReference>
<dbReference type="Pfam" id="PF00672">
    <property type="entry name" value="HAMP"/>
    <property type="match status" value="1"/>
</dbReference>
<dbReference type="InterPro" id="IPR001789">
    <property type="entry name" value="Sig_transdc_resp-reg_receiver"/>
</dbReference>
<dbReference type="Gene3D" id="3.30.450.20">
    <property type="entry name" value="PAS domain"/>
    <property type="match status" value="1"/>
</dbReference>
<feature type="domain" description="PAS" evidence="11">
    <location>
        <begin position="876"/>
        <end position="946"/>
    </location>
</feature>
<organism evidence="13 14">
    <name type="scientific">Motilimonas cestriensis</name>
    <dbReference type="NCBI Taxonomy" id="2742685"/>
    <lineage>
        <taxon>Bacteria</taxon>
        <taxon>Pseudomonadati</taxon>
        <taxon>Pseudomonadota</taxon>
        <taxon>Gammaproteobacteria</taxon>
        <taxon>Alteromonadales</taxon>
        <taxon>Alteromonadales genera incertae sedis</taxon>
        <taxon>Motilimonas</taxon>
    </lineage>
</organism>
<evidence type="ECO:0000313" key="13">
    <source>
        <dbReference type="EMBL" id="MCE2594850.1"/>
    </source>
</evidence>
<dbReference type="SMART" id="SM00387">
    <property type="entry name" value="HATPase_c"/>
    <property type="match status" value="1"/>
</dbReference>
<dbReference type="SUPFAM" id="SSF55785">
    <property type="entry name" value="PYP-like sensor domain (PAS domain)"/>
    <property type="match status" value="1"/>
</dbReference>
<keyword evidence="8" id="KW-0812">Transmembrane</keyword>
<dbReference type="CDD" id="cd00082">
    <property type="entry name" value="HisKA"/>
    <property type="match status" value="1"/>
</dbReference>
<dbReference type="SMART" id="SM00388">
    <property type="entry name" value="HisKA"/>
    <property type="match status" value="1"/>
</dbReference>
<evidence type="ECO:0000256" key="5">
    <source>
        <dbReference type="ARBA" id="ARBA00022679"/>
    </source>
</evidence>
<dbReference type="Pfam" id="PF00512">
    <property type="entry name" value="HisKA"/>
    <property type="match status" value="1"/>
</dbReference>
<dbReference type="InterPro" id="IPR036890">
    <property type="entry name" value="HATPase_C_sf"/>
</dbReference>
<feature type="domain" description="Histidine kinase" evidence="9">
    <location>
        <begin position="473"/>
        <end position="691"/>
    </location>
</feature>
<feature type="transmembrane region" description="Helical" evidence="8">
    <location>
        <begin position="20"/>
        <end position="39"/>
    </location>
</feature>
<dbReference type="Gene3D" id="3.30.565.10">
    <property type="entry name" value="Histidine kinase-like ATPase, C-terminal domain"/>
    <property type="match status" value="1"/>
</dbReference>
<dbReference type="SUPFAM" id="SSF47384">
    <property type="entry name" value="Homodimeric domain of signal transducing histidine kinase"/>
    <property type="match status" value="1"/>
</dbReference>
<dbReference type="CDD" id="cd06225">
    <property type="entry name" value="HAMP"/>
    <property type="match status" value="1"/>
</dbReference>
<feature type="domain" description="Response regulatory" evidence="10">
    <location>
        <begin position="728"/>
        <end position="844"/>
    </location>
</feature>
<proteinExistence type="predicted"/>
<dbReference type="CDD" id="cd16922">
    <property type="entry name" value="HATPase_EvgS-ArcB-TorS-like"/>
    <property type="match status" value="1"/>
</dbReference>
<evidence type="ECO:0000256" key="1">
    <source>
        <dbReference type="ARBA" id="ARBA00000085"/>
    </source>
</evidence>
<dbReference type="CDD" id="cd22890">
    <property type="entry name" value="ChiS-DBD"/>
    <property type="match status" value="1"/>
</dbReference>
<dbReference type="Gene3D" id="3.40.50.2300">
    <property type="match status" value="1"/>
</dbReference>
<dbReference type="PANTHER" id="PTHR43547">
    <property type="entry name" value="TWO-COMPONENT HISTIDINE KINASE"/>
    <property type="match status" value="1"/>
</dbReference>
<keyword evidence="8" id="KW-0472">Membrane</keyword>
<evidence type="ECO:0000259" key="12">
    <source>
        <dbReference type="PROSITE" id="PS50885"/>
    </source>
</evidence>
<evidence type="ECO:0000256" key="8">
    <source>
        <dbReference type="SAM" id="Phobius"/>
    </source>
</evidence>
<evidence type="ECO:0000259" key="9">
    <source>
        <dbReference type="PROSITE" id="PS50109"/>
    </source>
</evidence>
<dbReference type="CDD" id="cd00130">
    <property type="entry name" value="PAS"/>
    <property type="match status" value="1"/>
</dbReference>
<evidence type="ECO:0000313" key="14">
    <source>
        <dbReference type="Proteomes" id="UP001201273"/>
    </source>
</evidence>
<keyword evidence="6" id="KW-0418">Kinase</keyword>
<dbReference type="Gene3D" id="1.10.287.130">
    <property type="match status" value="1"/>
</dbReference>
<feature type="domain" description="HAMP" evidence="12">
    <location>
        <begin position="384"/>
        <end position="437"/>
    </location>
</feature>
<dbReference type="PANTHER" id="PTHR43547:SF2">
    <property type="entry name" value="HYBRID SIGNAL TRANSDUCTION HISTIDINE KINASE C"/>
    <property type="match status" value="1"/>
</dbReference>
<feature type="modified residue" description="4-aspartylphosphate" evidence="7">
    <location>
        <position position="777"/>
    </location>
</feature>
<dbReference type="PROSITE" id="PS50109">
    <property type="entry name" value="HIS_KIN"/>
    <property type="match status" value="1"/>
</dbReference>
<dbReference type="CDD" id="cd17574">
    <property type="entry name" value="REC_OmpR"/>
    <property type="match status" value="1"/>
</dbReference>
<dbReference type="Proteomes" id="UP001201273">
    <property type="component" value="Unassembled WGS sequence"/>
</dbReference>
<dbReference type="InterPro" id="IPR035965">
    <property type="entry name" value="PAS-like_dom_sf"/>
</dbReference>
<comment type="subcellular location">
    <subcellularLocation>
        <location evidence="2">Membrane</location>
    </subcellularLocation>
</comment>
<feature type="transmembrane region" description="Helical" evidence="8">
    <location>
        <begin position="363"/>
        <end position="382"/>
    </location>
</feature>
<dbReference type="InterPro" id="IPR011006">
    <property type="entry name" value="CheY-like_superfamily"/>
</dbReference>
<evidence type="ECO:0000259" key="10">
    <source>
        <dbReference type="PROSITE" id="PS50110"/>
    </source>
</evidence>